<keyword evidence="2" id="KW-1185">Reference proteome</keyword>
<dbReference type="AlphaFoldDB" id="A0A1E5UKD1"/>
<name>A0A1E5UKD1_9POAL</name>
<dbReference type="OrthoDB" id="693793at2759"/>
<accession>A0A1E5UKD1</accession>
<sequence length="85" mass="9760">MGHVHLDCGTGEHADEDLQFRDWMIADGETWRTGTPRMRGNIYPDHEGVQHFDNPFQVLEDSKASLNVPFFMEIVIIMAFHKGLC</sequence>
<reference evidence="1 2" key="1">
    <citation type="submission" date="2016-09" db="EMBL/GenBank/DDBJ databases">
        <title>The draft genome of Dichanthelium oligosanthes: A C3 panicoid grass species.</title>
        <authorList>
            <person name="Studer A.J."/>
            <person name="Schnable J.C."/>
            <person name="Brutnell T.P."/>
        </authorList>
    </citation>
    <scope>NUCLEOTIDE SEQUENCE [LARGE SCALE GENOMIC DNA]</scope>
    <source>
        <strain evidence="2">cv. Kellogg 1175</strain>
        <tissue evidence="1">Leaf</tissue>
    </source>
</reference>
<dbReference type="Proteomes" id="UP000095767">
    <property type="component" value="Unassembled WGS sequence"/>
</dbReference>
<dbReference type="EMBL" id="LWDX02073686">
    <property type="protein sequence ID" value="OEL13346.1"/>
    <property type="molecule type" value="Genomic_DNA"/>
</dbReference>
<evidence type="ECO:0000313" key="2">
    <source>
        <dbReference type="Proteomes" id="UP000095767"/>
    </source>
</evidence>
<protein>
    <submittedName>
        <fullName evidence="1">Uncharacterized protein</fullName>
    </submittedName>
</protein>
<organism evidence="1 2">
    <name type="scientific">Dichanthelium oligosanthes</name>
    <dbReference type="NCBI Taxonomy" id="888268"/>
    <lineage>
        <taxon>Eukaryota</taxon>
        <taxon>Viridiplantae</taxon>
        <taxon>Streptophyta</taxon>
        <taxon>Embryophyta</taxon>
        <taxon>Tracheophyta</taxon>
        <taxon>Spermatophyta</taxon>
        <taxon>Magnoliopsida</taxon>
        <taxon>Liliopsida</taxon>
        <taxon>Poales</taxon>
        <taxon>Poaceae</taxon>
        <taxon>PACMAD clade</taxon>
        <taxon>Panicoideae</taxon>
        <taxon>Panicodae</taxon>
        <taxon>Paniceae</taxon>
        <taxon>Dichantheliinae</taxon>
        <taxon>Dichanthelium</taxon>
    </lineage>
</organism>
<gene>
    <name evidence="1" type="ORF">BAE44_0025635</name>
</gene>
<feature type="non-terminal residue" evidence="1">
    <location>
        <position position="85"/>
    </location>
</feature>
<dbReference type="STRING" id="888268.A0A1E5UKD1"/>
<comment type="caution">
    <text evidence="1">The sequence shown here is derived from an EMBL/GenBank/DDBJ whole genome shotgun (WGS) entry which is preliminary data.</text>
</comment>
<proteinExistence type="predicted"/>
<evidence type="ECO:0000313" key="1">
    <source>
        <dbReference type="EMBL" id="OEL13346.1"/>
    </source>
</evidence>